<dbReference type="KEGG" id="plig:NAG76_14900"/>
<sequence>MTNDSLQMITNRSNGFYFLFDSIIEANAQPDGSFCQEIYMEGRLVDMAKHASRIADETLLELLKSCNGFRQLVHSIGITVQCDEANQPSMPVIYENWGKTNKYETGTRMKTLCPTDGSEMIILLSDYDWSEEDDVPGKLSFEFSRAGALATVSVFFYFNEGYESPQHIENGPIDTKSPEYRDMISKSLLQLGNNTRLKNAINKARNGEDVTIAYIGGSITEGASARPIHNSCYAHQSYVNFKQRYGKDNGEHIHLIKAGVGGTPSELGMIRYERDVLKHGAAQPDIVIIEFAVNDAEDETEGVCYESLVLRALQEPNKPAVILLFSVFINDWNLQDRLSPVGKHYDLPMVSVKDALVEQFGMTRQEGLVITKQQYFYDIYHPTNIGHTIMADCLGYLIDKVDRSIHSEMDIDLNKLPIIGNDFVHISLLDRIHNTHIAQIYEGSFQATDTDLHSVGLDDQTIRTPQFPNNWMHTKETGSNSFILKLHCKSLLLIYKDTGSNQFGSADILVDGKLVKTVDPLLIKWTHCHPIIVFNEQEANDHTIEIHMSAGHEEKCFTILGFGVVQ</sequence>
<organism evidence="2 3">
    <name type="scientific">Candidatus Pristimantibacillus lignocellulolyticus</name>
    <dbReference type="NCBI Taxonomy" id="2994561"/>
    <lineage>
        <taxon>Bacteria</taxon>
        <taxon>Bacillati</taxon>
        <taxon>Bacillota</taxon>
        <taxon>Bacilli</taxon>
        <taxon>Bacillales</taxon>
        <taxon>Paenibacillaceae</taxon>
        <taxon>Candidatus Pristimantibacillus</taxon>
    </lineage>
</organism>
<proteinExistence type="predicted"/>
<dbReference type="PANTHER" id="PTHR34407">
    <property type="entry name" value="EXPRESSED PROTEIN"/>
    <property type="match status" value="1"/>
</dbReference>
<feature type="domain" description="SGNH hydrolase-type esterase" evidence="1">
    <location>
        <begin position="215"/>
        <end position="388"/>
    </location>
</feature>
<evidence type="ECO:0000313" key="3">
    <source>
        <dbReference type="Proteomes" id="UP001056756"/>
    </source>
</evidence>
<dbReference type="AlphaFoldDB" id="A0A9J6ZAS2"/>
<reference evidence="2" key="1">
    <citation type="submission" date="2022-05" db="EMBL/GenBank/DDBJ databases">
        <title>Novel bacterial taxa in a minimal lignocellulolytic consortium and its capacity to transform plastics disclosed by genome-resolved metagenomics.</title>
        <authorList>
            <person name="Rodriguez C.A.D."/>
            <person name="Diaz-Garcia L."/>
            <person name="Herrera K."/>
            <person name="Tarazona N.A."/>
            <person name="Sproer C."/>
            <person name="Overmann J."/>
            <person name="Jimenez D.J."/>
        </authorList>
    </citation>
    <scope>NUCLEOTIDE SEQUENCE</scope>
    <source>
        <strain evidence="2">MAG5</strain>
    </source>
</reference>
<evidence type="ECO:0000313" key="2">
    <source>
        <dbReference type="EMBL" id="URN93124.1"/>
    </source>
</evidence>
<evidence type="ECO:0000259" key="1">
    <source>
        <dbReference type="Pfam" id="PF13472"/>
    </source>
</evidence>
<protein>
    <submittedName>
        <fullName evidence="2">SGNH/GDSL hydrolase family protein</fullName>
    </submittedName>
</protein>
<accession>A0A9J6ZAS2</accession>
<dbReference type="Proteomes" id="UP001056756">
    <property type="component" value="Chromosome"/>
</dbReference>
<dbReference type="GO" id="GO:0016787">
    <property type="term" value="F:hydrolase activity"/>
    <property type="evidence" value="ECO:0007669"/>
    <property type="project" value="UniProtKB-KW"/>
</dbReference>
<dbReference type="InterPro" id="IPR036514">
    <property type="entry name" value="SGNH_hydro_sf"/>
</dbReference>
<keyword evidence="2" id="KW-0378">Hydrolase</keyword>
<dbReference type="InterPro" id="IPR013830">
    <property type="entry name" value="SGNH_hydro"/>
</dbReference>
<dbReference type="Gene3D" id="3.40.50.1110">
    <property type="entry name" value="SGNH hydrolase"/>
    <property type="match status" value="1"/>
</dbReference>
<dbReference type="EMBL" id="CP097899">
    <property type="protein sequence ID" value="URN93124.1"/>
    <property type="molecule type" value="Genomic_DNA"/>
</dbReference>
<dbReference type="SUPFAM" id="SSF52266">
    <property type="entry name" value="SGNH hydrolase"/>
    <property type="match status" value="1"/>
</dbReference>
<gene>
    <name evidence="2" type="ORF">NAG76_14900</name>
</gene>
<dbReference type="CDD" id="cd00229">
    <property type="entry name" value="SGNH_hydrolase"/>
    <property type="match status" value="1"/>
</dbReference>
<dbReference type="Pfam" id="PF13472">
    <property type="entry name" value="Lipase_GDSL_2"/>
    <property type="match status" value="1"/>
</dbReference>
<name>A0A9J6ZAS2_9BACL</name>
<dbReference type="PANTHER" id="PTHR34407:SF1">
    <property type="entry name" value="SGNH HYDROLASE-TYPE ESTERASE DOMAIN-CONTAINING PROTEIN"/>
    <property type="match status" value="1"/>
</dbReference>